<reference evidence="4" key="1">
    <citation type="submission" date="2022-01" db="EMBL/GenBank/DDBJ databases">
        <title>Genome-Based Taxonomic Classification of the Phylum Actinobacteria.</title>
        <authorList>
            <person name="Gao Y."/>
        </authorList>
    </citation>
    <scope>NUCLEOTIDE SEQUENCE</scope>
    <source>
        <strain evidence="4">KLBMP 8922</strain>
    </source>
</reference>
<evidence type="ECO:0000259" key="2">
    <source>
        <dbReference type="Pfam" id="PF00089"/>
    </source>
</evidence>
<dbReference type="GO" id="GO:0004252">
    <property type="term" value="F:serine-type endopeptidase activity"/>
    <property type="evidence" value="ECO:0007669"/>
    <property type="project" value="InterPro"/>
</dbReference>
<sequence length="742" mass="80938">MDPRRLALIRAGDAAGHRSTGTGYLIAPQLVLTVSHVLWNHACQAAWQRCEVSIGDPRDGMVRSGAEVAWWHNGGAADSVALLRLAQPVDLDGAVSWGQLTGTEMAPYNACAFPLGVARGKTRPAEQIAGRIAPLSVGEGNADVYVLHPAASLDKFYTARQPQLKKQRGEGQVWRGASGSAVFCDGHLIGVVVRRDEDLRDRLYAIRVEAFLADAEFRDIVGDHCTGLAGLIGIGDPEREPRNRARAAEPAVPDVPVDPELERLFWKLFGESDVLEAHLRHATSKLGEPMPDGRTVSVGDALAFVRTRERALPTLTESFAMRLTSDDREGRSHLTELLRYAAVSEACALLSGPESAALETEFRSAVEQRPDALVSAARQALPHLELPAVLRGPDTAPDAVPEVIAWLEQRPGEWSDTQARPLVPDLLRVAEHVAAVVDGPGRGRLRQWSNRIAKRLGVAEGALEERRSDAIRWSEKAAAAPQEARVRVCVDLRREPGDDEGTYRCRIWIRDARDPAPPPEHRDDEPKDPVDVARLIRTVVRSCGTREVGVSVQVARDGLQWAVDEWHPGSEFVVDPGLPLGSDFELDLNCPELRALTAGTQGRQWGGDGSTLLDIAGDGRRRDDIAAVRAWVEQGYRTAAGVVLYGPPATREQHLSLCIVLGAPVVIWDRVATTAAHGDRLDRLVLGRPAAGLRGRVKEYRLDAHAHPKKYPARVSLVWEEDDPHETDDRPPLGTLTLSDPG</sequence>
<dbReference type="EMBL" id="JAKFHA010000019">
    <property type="protein sequence ID" value="MCF2530871.1"/>
    <property type="molecule type" value="Genomic_DNA"/>
</dbReference>
<protein>
    <submittedName>
        <fullName evidence="4">Serine protease</fullName>
    </submittedName>
</protein>
<dbReference type="GO" id="GO:0006508">
    <property type="term" value="P:proteolysis"/>
    <property type="evidence" value="ECO:0007669"/>
    <property type="project" value="UniProtKB-KW"/>
</dbReference>
<gene>
    <name evidence="4" type="ORF">LZ495_27165</name>
</gene>
<dbReference type="RefSeq" id="WP_235055540.1">
    <property type="nucleotide sequence ID" value="NZ_JAKFHA010000019.1"/>
</dbReference>
<evidence type="ECO:0000313" key="5">
    <source>
        <dbReference type="Proteomes" id="UP001165378"/>
    </source>
</evidence>
<keyword evidence="5" id="KW-1185">Reference proteome</keyword>
<proteinExistence type="predicted"/>
<feature type="domain" description="vWA-MoxR associated protein C-terminal" evidence="3">
    <location>
        <begin position="502"/>
        <end position="720"/>
    </location>
</feature>
<dbReference type="SUPFAM" id="SSF50494">
    <property type="entry name" value="Trypsin-like serine proteases"/>
    <property type="match status" value="1"/>
</dbReference>
<keyword evidence="4" id="KW-0645">Protease</keyword>
<dbReference type="Proteomes" id="UP001165378">
    <property type="component" value="Unassembled WGS sequence"/>
</dbReference>
<dbReference type="AlphaFoldDB" id="A0AA41Q559"/>
<feature type="region of interest" description="Disordered" evidence="1">
    <location>
        <begin position="720"/>
        <end position="742"/>
    </location>
</feature>
<accession>A0AA41Q559</accession>
<name>A0AA41Q559_9ACTN</name>
<dbReference type="InterPro" id="IPR009003">
    <property type="entry name" value="Peptidase_S1_PA"/>
</dbReference>
<dbReference type="Pfam" id="PF00089">
    <property type="entry name" value="Trypsin"/>
    <property type="match status" value="1"/>
</dbReference>
<evidence type="ECO:0000256" key="1">
    <source>
        <dbReference type="SAM" id="MobiDB-lite"/>
    </source>
</evidence>
<feature type="domain" description="Peptidase S1" evidence="2">
    <location>
        <begin position="19"/>
        <end position="195"/>
    </location>
</feature>
<dbReference type="Pfam" id="PF20028">
    <property type="entry name" value="VMAP-C"/>
    <property type="match status" value="1"/>
</dbReference>
<evidence type="ECO:0000259" key="3">
    <source>
        <dbReference type="Pfam" id="PF20028"/>
    </source>
</evidence>
<keyword evidence="4" id="KW-0378">Hydrolase</keyword>
<evidence type="ECO:0000313" key="4">
    <source>
        <dbReference type="EMBL" id="MCF2530871.1"/>
    </source>
</evidence>
<comment type="caution">
    <text evidence="4">The sequence shown here is derived from an EMBL/GenBank/DDBJ whole genome shotgun (WGS) entry which is preliminary data.</text>
</comment>
<dbReference type="InterPro" id="IPR045450">
    <property type="entry name" value="VMAP_C"/>
</dbReference>
<dbReference type="InterPro" id="IPR001254">
    <property type="entry name" value="Trypsin_dom"/>
</dbReference>
<organism evidence="4 5">
    <name type="scientific">Yinghuangia soli</name>
    <dbReference type="NCBI Taxonomy" id="2908204"/>
    <lineage>
        <taxon>Bacteria</taxon>
        <taxon>Bacillati</taxon>
        <taxon>Actinomycetota</taxon>
        <taxon>Actinomycetes</taxon>
        <taxon>Kitasatosporales</taxon>
        <taxon>Streptomycetaceae</taxon>
        <taxon>Yinghuangia</taxon>
    </lineage>
</organism>